<gene>
    <name evidence="1" type="ORF">DPEC_G00113950</name>
</gene>
<accession>A0ACC2GTU8</accession>
<proteinExistence type="predicted"/>
<name>A0ACC2GTU8_DALPE</name>
<dbReference type="Proteomes" id="UP001157502">
    <property type="component" value="Chromosome 9"/>
</dbReference>
<reference evidence="1" key="1">
    <citation type="submission" date="2021-05" db="EMBL/GenBank/DDBJ databases">
        <authorList>
            <person name="Pan Q."/>
            <person name="Jouanno E."/>
            <person name="Zahm M."/>
            <person name="Klopp C."/>
            <person name="Cabau C."/>
            <person name="Louis A."/>
            <person name="Berthelot C."/>
            <person name="Parey E."/>
            <person name="Roest Crollius H."/>
            <person name="Montfort J."/>
            <person name="Robinson-Rechavi M."/>
            <person name="Bouchez O."/>
            <person name="Lampietro C."/>
            <person name="Lopez Roques C."/>
            <person name="Donnadieu C."/>
            <person name="Postlethwait J."/>
            <person name="Bobe J."/>
            <person name="Dillon D."/>
            <person name="Chandos A."/>
            <person name="von Hippel F."/>
            <person name="Guiguen Y."/>
        </authorList>
    </citation>
    <scope>NUCLEOTIDE SEQUENCE</scope>
    <source>
        <strain evidence="1">YG-Jan2019</strain>
    </source>
</reference>
<keyword evidence="2" id="KW-1185">Reference proteome</keyword>
<protein>
    <submittedName>
        <fullName evidence="1">Uncharacterized protein</fullName>
    </submittedName>
</protein>
<evidence type="ECO:0000313" key="1">
    <source>
        <dbReference type="EMBL" id="KAJ8007089.1"/>
    </source>
</evidence>
<sequence length="122" mass="14016">MQTSLTSAAWSDLPGVRCHRVVKSCNATNIHPYLYRWIDDGISSSKQTVHGRGKWRCTQTRVPGSHRTIESHVKRANPNDACSGNRWEFSQTIRLCWAMSSHRHGRLMMGRLKRIVIQRSSK</sequence>
<dbReference type="EMBL" id="CM055736">
    <property type="protein sequence ID" value="KAJ8007089.1"/>
    <property type="molecule type" value="Genomic_DNA"/>
</dbReference>
<comment type="caution">
    <text evidence="1">The sequence shown here is derived from an EMBL/GenBank/DDBJ whole genome shotgun (WGS) entry which is preliminary data.</text>
</comment>
<organism evidence="1 2">
    <name type="scientific">Dallia pectoralis</name>
    <name type="common">Alaska blackfish</name>
    <dbReference type="NCBI Taxonomy" id="75939"/>
    <lineage>
        <taxon>Eukaryota</taxon>
        <taxon>Metazoa</taxon>
        <taxon>Chordata</taxon>
        <taxon>Craniata</taxon>
        <taxon>Vertebrata</taxon>
        <taxon>Euteleostomi</taxon>
        <taxon>Actinopterygii</taxon>
        <taxon>Neopterygii</taxon>
        <taxon>Teleostei</taxon>
        <taxon>Protacanthopterygii</taxon>
        <taxon>Esociformes</taxon>
        <taxon>Umbridae</taxon>
        <taxon>Dallia</taxon>
    </lineage>
</organism>
<evidence type="ECO:0000313" key="2">
    <source>
        <dbReference type="Proteomes" id="UP001157502"/>
    </source>
</evidence>